<dbReference type="Proteomes" id="UP000823749">
    <property type="component" value="Chromosome 11"/>
</dbReference>
<proteinExistence type="predicted"/>
<gene>
    <name evidence="1" type="ORF">RHGRI_031350</name>
</gene>
<sequence>MIKGSEKSIKNCTHKMRFSCEMSGKYRLFVKKVDGKKAVVKKKVRSTGTKKCECPFELKAVKGNNGWTVFVHNGTHNHPPAVYLEGHVVVRADCHGG</sequence>
<dbReference type="AlphaFoldDB" id="A0AAV6I7Y3"/>
<keyword evidence="2" id="KW-1185">Reference proteome</keyword>
<organism evidence="1 2">
    <name type="scientific">Rhododendron griersonianum</name>
    <dbReference type="NCBI Taxonomy" id="479676"/>
    <lineage>
        <taxon>Eukaryota</taxon>
        <taxon>Viridiplantae</taxon>
        <taxon>Streptophyta</taxon>
        <taxon>Embryophyta</taxon>
        <taxon>Tracheophyta</taxon>
        <taxon>Spermatophyta</taxon>
        <taxon>Magnoliopsida</taxon>
        <taxon>eudicotyledons</taxon>
        <taxon>Gunneridae</taxon>
        <taxon>Pentapetalae</taxon>
        <taxon>asterids</taxon>
        <taxon>Ericales</taxon>
        <taxon>Ericaceae</taxon>
        <taxon>Ericoideae</taxon>
        <taxon>Rhodoreae</taxon>
        <taxon>Rhododendron</taxon>
    </lineage>
</organism>
<accession>A0AAV6I7Y3</accession>
<evidence type="ECO:0000313" key="2">
    <source>
        <dbReference type="Proteomes" id="UP000823749"/>
    </source>
</evidence>
<name>A0AAV6I7Y3_9ERIC</name>
<protein>
    <recommendedName>
        <fullName evidence="3">FAR1 domain-containing protein</fullName>
    </recommendedName>
</protein>
<evidence type="ECO:0008006" key="3">
    <source>
        <dbReference type="Google" id="ProtNLM"/>
    </source>
</evidence>
<comment type="caution">
    <text evidence="1">The sequence shown here is derived from an EMBL/GenBank/DDBJ whole genome shotgun (WGS) entry which is preliminary data.</text>
</comment>
<evidence type="ECO:0000313" key="1">
    <source>
        <dbReference type="EMBL" id="KAG5524643.1"/>
    </source>
</evidence>
<dbReference type="EMBL" id="JACTNZ010000011">
    <property type="protein sequence ID" value="KAG5524643.1"/>
    <property type="molecule type" value="Genomic_DNA"/>
</dbReference>
<reference evidence="1" key="1">
    <citation type="submission" date="2020-08" db="EMBL/GenBank/DDBJ databases">
        <title>Plant Genome Project.</title>
        <authorList>
            <person name="Zhang R.-G."/>
        </authorList>
    </citation>
    <scope>NUCLEOTIDE SEQUENCE</scope>
    <source>
        <strain evidence="1">WSP0</strain>
        <tissue evidence="1">Leaf</tissue>
    </source>
</reference>